<accession>A0A2X1CK79</accession>
<dbReference type="PANTHER" id="PTHR37953:SF1">
    <property type="entry name" value="UPF0127 PROTEIN MJ1496"/>
    <property type="match status" value="1"/>
</dbReference>
<dbReference type="InterPro" id="IPR038695">
    <property type="entry name" value="Saro_0823-like_sf"/>
</dbReference>
<dbReference type="Gene3D" id="2.60.120.1140">
    <property type="entry name" value="Protein of unknown function DUF192"/>
    <property type="match status" value="1"/>
</dbReference>
<name>A0A2X1CK79_BREDI</name>
<reference evidence="2 3" key="1">
    <citation type="submission" date="2018-06" db="EMBL/GenBank/DDBJ databases">
        <authorList>
            <consortium name="Pathogen Informatics"/>
            <person name="Doyle S."/>
        </authorList>
    </citation>
    <scope>NUCLEOTIDE SEQUENCE [LARGE SCALE GENOMIC DNA]</scope>
    <source>
        <strain evidence="2 3">NCTC11165</strain>
    </source>
</reference>
<feature type="chain" id="PRO_5016164912" evidence="1">
    <location>
        <begin position="24"/>
        <end position="158"/>
    </location>
</feature>
<evidence type="ECO:0000313" key="2">
    <source>
        <dbReference type="EMBL" id="SPU46976.1"/>
    </source>
</evidence>
<dbReference type="PROSITE" id="PS51257">
    <property type="entry name" value="PROKAR_LIPOPROTEIN"/>
    <property type="match status" value="1"/>
</dbReference>
<dbReference type="AlphaFoldDB" id="A0A2X1CK79"/>
<gene>
    <name evidence="2" type="ORF">NCTC11165_03330</name>
</gene>
<feature type="signal peptide" evidence="1">
    <location>
        <begin position="1"/>
        <end position="23"/>
    </location>
</feature>
<dbReference type="PANTHER" id="PTHR37953">
    <property type="entry name" value="UPF0127 PROTEIN MJ1496"/>
    <property type="match status" value="1"/>
</dbReference>
<evidence type="ECO:0000256" key="1">
    <source>
        <dbReference type="SAM" id="SignalP"/>
    </source>
</evidence>
<evidence type="ECO:0000313" key="3">
    <source>
        <dbReference type="Proteomes" id="UP000250358"/>
    </source>
</evidence>
<proteinExistence type="predicted"/>
<dbReference type="EMBL" id="UAQM01000051">
    <property type="protein sequence ID" value="SPU46976.1"/>
    <property type="molecule type" value="Genomic_DNA"/>
</dbReference>
<protein>
    <submittedName>
        <fullName evidence="2">Uncharacterized ACR, COG1430</fullName>
    </submittedName>
</protein>
<dbReference type="Proteomes" id="UP000250358">
    <property type="component" value="Unassembled WGS sequence"/>
</dbReference>
<dbReference type="Pfam" id="PF02643">
    <property type="entry name" value="DUF192"/>
    <property type="match status" value="1"/>
</dbReference>
<dbReference type="RefSeq" id="WP_252865868.1">
    <property type="nucleotide sequence ID" value="NZ_UAQM01000051.1"/>
</dbReference>
<sequence length="158" mass="17170">MNHSRRLMLILALSAAAATTACAKKGPVDENGRPLEPLAIVTASGEHKFMVEIADDDEARQRGLMFRPPLPDDRGMLFQFPAAGEQSFWMRNTPSSLDIIYIDPRGRIVSIAKHATPNSDAPIPSNGAANGVLELRAGRTDEIGAKPGDQVKHPFFRP</sequence>
<dbReference type="InterPro" id="IPR003795">
    <property type="entry name" value="DUF192"/>
</dbReference>
<organism evidence="2 3">
    <name type="scientific">Brevundimonas diminuta</name>
    <name type="common">Pseudomonas diminuta</name>
    <dbReference type="NCBI Taxonomy" id="293"/>
    <lineage>
        <taxon>Bacteria</taxon>
        <taxon>Pseudomonadati</taxon>
        <taxon>Pseudomonadota</taxon>
        <taxon>Alphaproteobacteria</taxon>
        <taxon>Caulobacterales</taxon>
        <taxon>Caulobacteraceae</taxon>
        <taxon>Brevundimonas</taxon>
    </lineage>
</organism>
<keyword evidence="1" id="KW-0732">Signal</keyword>